<dbReference type="PANTHER" id="PTHR24246:SF27">
    <property type="entry name" value="ADENOSINE RECEPTOR, ISOFORM A"/>
    <property type="match status" value="1"/>
</dbReference>
<reference evidence="15" key="1">
    <citation type="submission" date="2025-08" db="UniProtKB">
        <authorList>
            <consortium name="RefSeq"/>
        </authorList>
    </citation>
    <scope>IDENTIFICATION</scope>
    <source>
        <tissue evidence="15">Sperm</tissue>
    </source>
</reference>
<dbReference type="KEGG" id="pmrn:116950317"/>
<feature type="transmembrane region" description="Helical" evidence="11">
    <location>
        <begin position="16"/>
        <end position="40"/>
    </location>
</feature>
<evidence type="ECO:0000256" key="5">
    <source>
        <dbReference type="ARBA" id="ARBA00023040"/>
    </source>
</evidence>
<dbReference type="InterPro" id="IPR000276">
    <property type="entry name" value="GPCR_Rhodpsn"/>
</dbReference>
<evidence type="ECO:0000256" key="2">
    <source>
        <dbReference type="ARBA" id="ARBA00022475"/>
    </source>
</evidence>
<dbReference type="AlphaFoldDB" id="A0AAJ7TTS1"/>
<evidence type="ECO:0000256" key="9">
    <source>
        <dbReference type="ARBA" id="ARBA00023180"/>
    </source>
</evidence>
<keyword evidence="14" id="KW-1185">Reference proteome</keyword>
<evidence type="ECO:0000256" key="10">
    <source>
        <dbReference type="ARBA" id="ARBA00023224"/>
    </source>
</evidence>
<accession>A0AAJ7TTS1</accession>
<feature type="domain" description="G-protein coupled receptors family 1 profile" evidence="13">
    <location>
        <begin position="32"/>
        <end position="305"/>
    </location>
</feature>
<comment type="subcellular location">
    <subcellularLocation>
        <location evidence="1 11">Cell membrane</location>
        <topology evidence="1 11">Multi-pass membrane protein</topology>
    </subcellularLocation>
</comment>
<proteinExistence type="inferred from homology"/>
<feature type="region of interest" description="Disordered" evidence="12">
    <location>
        <begin position="333"/>
        <end position="377"/>
    </location>
</feature>
<dbReference type="PANTHER" id="PTHR24246">
    <property type="entry name" value="OLFACTORY RECEPTOR AND ADENOSINE RECEPTOR"/>
    <property type="match status" value="1"/>
</dbReference>
<feature type="transmembrane region" description="Helical" evidence="11">
    <location>
        <begin position="248"/>
        <end position="267"/>
    </location>
</feature>
<keyword evidence="10 11" id="KW-0807">Transducer</keyword>
<dbReference type="Pfam" id="PF00001">
    <property type="entry name" value="7tm_1"/>
    <property type="match status" value="1"/>
</dbReference>
<feature type="transmembrane region" description="Helical" evidence="11">
    <location>
        <begin position="287"/>
        <end position="307"/>
    </location>
</feature>
<evidence type="ECO:0000256" key="11">
    <source>
        <dbReference type="RuleBase" id="RU201114"/>
    </source>
</evidence>
<evidence type="ECO:0000256" key="7">
    <source>
        <dbReference type="ARBA" id="ARBA00023157"/>
    </source>
</evidence>
<dbReference type="InterPro" id="IPR017452">
    <property type="entry name" value="GPCR_Rhodpsn_7TM"/>
</dbReference>
<keyword evidence="9 11" id="KW-0325">Glycoprotein</keyword>
<evidence type="ECO:0000313" key="15">
    <source>
        <dbReference type="RefSeq" id="XP_032823932.1"/>
    </source>
</evidence>
<evidence type="ECO:0000256" key="8">
    <source>
        <dbReference type="ARBA" id="ARBA00023170"/>
    </source>
</evidence>
<feature type="transmembrane region" description="Helical" evidence="11">
    <location>
        <begin position="87"/>
        <end position="109"/>
    </location>
</feature>
<feature type="transmembrane region" description="Helical" evidence="11">
    <location>
        <begin position="193"/>
        <end position="217"/>
    </location>
</feature>
<keyword evidence="6 11" id="KW-0472">Membrane</keyword>
<evidence type="ECO:0000256" key="3">
    <source>
        <dbReference type="ARBA" id="ARBA00022692"/>
    </source>
</evidence>
<evidence type="ECO:0000256" key="6">
    <source>
        <dbReference type="ARBA" id="ARBA00023136"/>
    </source>
</evidence>
<evidence type="ECO:0000259" key="13">
    <source>
        <dbReference type="PROSITE" id="PS50262"/>
    </source>
</evidence>
<dbReference type="Gene3D" id="1.20.1070.10">
    <property type="entry name" value="Rhodopsin 7-helix transmembrane proteins"/>
    <property type="match status" value="1"/>
</dbReference>
<feature type="transmembrane region" description="Helical" evidence="11">
    <location>
        <begin position="52"/>
        <end position="75"/>
    </location>
</feature>
<dbReference type="FunFam" id="1.20.1070.10:FF:000061">
    <property type="entry name" value="Adenosine receptor A2"/>
    <property type="match status" value="1"/>
</dbReference>
<dbReference type="GO" id="GO:0005886">
    <property type="term" value="C:plasma membrane"/>
    <property type="evidence" value="ECO:0007669"/>
    <property type="project" value="UniProtKB-SubCell"/>
</dbReference>
<name>A0AAJ7TTS1_PETMA</name>
<comment type="similarity">
    <text evidence="11">Belongs to the G-protein coupled receptor 1 family.</text>
</comment>
<keyword evidence="4 11" id="KW-1133">Transmembrane helix</keyword>
<dbReference type="PROSITE" id="PS00237">
    <property type="entry name" value="G_PROTEIN_RECEP_F1_1"/>
    <property type="match status" value="1"/>
</dbReference>
<protein>
    <submittedName>
        <fullName evidence="15">Adenosine receptor A2b-like</fullName>
    </submittedName>
</protein>
<dbReference type="PRINTS" id="PR00424">
    <property type="entry name" value="ADENOSINER"/>
</dbReference>
<dbReference type="PRINTS" id="PR00237">
    <property type="entry name" value="GPCRRHODOPSN"/>
</dbReference>
<feature type="transmembrane region" description="Helical" evidence="11">
    <location>
        <begin position="130"/>
        <end position="150"/>
    </location>
</feature>
<sequence>MLALPHDETAAETFHVVYIALELVLALLAIGGNVLVCWAVRLNRALRNPTNYFLLSLAAADIAVGLLAIPFAVTISAGFACHFHGCLFLACFVLVLTQSSIFSLLAIAIDRYIAIRQPLRYNALVTSKRARGVIAVCWLLSFVIGLTPLLGWNNWDELHECGSDGRTPDATKCRNGTQVQCLFENVVNTDYMVYFNFFGCVLVPLLVMLAVYARIFLVARTQLQLIEKAGSKAPGGDRRRNLLQREVHAAKSLAFIMGMFALCWLPLHALNCVHRFCPDCVRPPWAMYGAILLSHGNSVVNPVIYAFRLREFRATFRRILSRWVLPPALPCGRRRRRGSRARRRPHRSDYGDGGGATPASRRRGSALDSAGTSPCTSVVSCSASYVKNGGAGTPAARASASAVTLAPDGAIGGADGVADGADDAVVVSVCSDEQEACTVTVSGRPRDGGSLSPPGRSRGGGAGAAASLATPRQNGFVEEGERGTQLPNS</sequence>
<keyword evidence="5 11" id="KW-0297">G-protein coupled receptor</keyword>
<evidence type="ECO:0000256" key="1">
    <source>
        <dbReference type="ARBA" id="ARBA00004651"/>
    </source>
</evidence>
<dbReference type="Proteomes" id="UP001318040">
    <property type="component" value="Chromosome 38"/>
</dbReference>
<dbReference type="PROSITE" id="PS50262">
    <property type="entry name" value="G_PROTEIN_RECEP_F1_2"/>
    <property type="match status" value="1"/>
</dbReference>
<dbReference type="RefSeq" id="XP_032823932.1">
    <property type="nucleotide sequence ID" value="XM_032968041.1"/>
</dbReference>
<dbReference type="InterPro" id="IPR001634">
    <property type="entry name" value="Adenosn_rcpt"/>
</dbReference>
<organism evidence="14 15">
    <name type="scientific">Petromyzon marinus</name>
    <name type="common">Sea lamprey</name>
    <dbReference type="NCBI Taxonomy" id="7757"/>
    <lineage>
        <taxon>Eukaryota</taxon>
        <taxon>Metazoa</taxon>
        <taxon>Chordata</taxon>
        <taxon>Craniata</taxon>
        <taxon>Vertebrata</taxon>
        <taxon>Cyclostomata</taxon>
        <taxon>Hyperoartia</taxon>
        <taxon>Petromyzontiformes</taxon>
        <taxon>Petromyzontidae</taxon>
        <taxon>Petromyzon</taxon>
    </lineage>
</organism>
<dbReference type="GO" id="GO:0001609">
    <property type="term" value="F:G protein-coupled adenosine receptor activity"/>
    <property type="evidence" value="ECO:0007669"/>
    <property type="project" value="UniProtKB-UniRule"/>
</dbReference>
<keyword evidence="7 11" id="KW-1015">Disulfide bond</keyword>
<evidence type="ECO:0000256" key="4">
    <source>
        <dbReference type="ARBA" id="ARBA00022989"/>
    </source>
</evidence>
<keyword evidence="8 11" id="KW-0675">Receptor</keyword>
<dbReference type="SUPFAM" id="SSF81321">
    <property type="entry name" value="Family A G protein-coupled receptor-like"/>
    <property type="match status" value="1"/>
</dbReference>
<evidence type="ECO:0000313" key="14">
    <source>
        <dbReference type="Proteomes" id="UP001318040"/>
    </source>
</evidence>
<gene>
    <name evidence="15" type="primary">LOC116950317</name>
</gene>
<evidence type="ECO:0000256" key="12">
    <source>
        <dbReference type="SAM" id="MobiDB-lite"/>
    </source>
</evidence>
<keyword evidence="3 11" id="KW-0812">Transmembrane</keyword>
<dbReference type="SMART" id="SM01381">
    <property type="entry name" value="7TM_GPCR_Srsx"/>
    <property type="match status" value="1"/>
</dbReference>
<feature type="region of interest" description="Disordered" evidence="12">
    <location>
        <begin position="440"/>
        <end position="489"/>
    </location>
</feature>
<keyword evidence="2 11" id="KW-1003">Cell membrane</keyword>
<feature type="compositionally biased region" description="Basic residues" evidence="12">
    <location>
        <begin position="333"/>
        <end position="346"/>
    </location>
</feature>